<dbReference type="InterPro" id="IPR039869">
    <property type="entry name" value="UBTD1/2"/>
</dbReference>
<name>A0A6J3MFA6_9PEZI</name>
<feature type="compositionally biased region" description="Polar residues" evidence="1">
    <location>
        <begin position="23"/>
        <end position="37"/>
    </location>
</feature>
<dbReference type="GeneID" id="54361839"/>
<dbReference type="PROSITE" id="PS50053">
    <property type="entry name" value="UBIQUITIN_2"/>
    <property type="match status" value="1"/>
</dbReference>
<dbReference type="SUPFAM" id="SSF54236">
    <property type="entry name" value="Ubiquitin-like"/>
    <property type="match status" value="1"/>
</dbReference>
<feature type="compositionally biased region" description="Polar residues" evidence="1">
    <location>
        <begin position="1"/>
        <end position="16"/>
    </location>
</feature>
<reference evidence="4" key="2">
    <citation type="submission" date="2020-04" db="EMBL/GenBank/DDBJ databases">
        <authorList>
            <consortium name="NCBI Genome Project"/>
        </authorList>
    </citation>
    <scope>NUCLEOTIDE SEQUENCE</scope>
    <source>
        <strain evidence="4">CBS 342.82</strain>
    </source>
</reference>
<feature type="region of interest" description="Disordered" evidence="1">
    <location>
        <begin position="53"/>
        <end position="85"/>
    </location>
</feature>
<proteinExistence type="predicted"/>
<protein>
    <recommendedName>
        <fullName evidence="2">Ubiquitin-like domain-containing protein</fullName>
    </recommendedName>
</protein>
<feature type="region of interest" description="Disordered" evidence="1">
    <location>
        <begin position="174"/>
        <end position="225"/>
    </location>
</feature>
<evidence type="ECO:0000313" key="3">
    <source>
        <dbReference type="Proteomes" id="UP000504637"/>
    </source>
</evidence>
<feature type="domain" description="Ubiquitin-like" evidence="2">
    <location>
        <begin position="262"/>
        <end position="334"/>
    </location>
</feature>
<keyword evidence="3" id="KW-1185">Reference proteome</keyword>
<evidence type="ECO:0000256" key="1">
    <source>
        <dbReference type="SAM" id="MobiDB-lite"/>
    </source>
</evidence>
<dbReference type="AlphaFoldDB" id="A0A6J3MFA6"/>
<dbReference type="RefSeq" id="XP_033463564.1">
    <property type="nucleotide sequence ID" value="XM_033604039.1"/>
</dbReference>
<evidence type="ECO:0000259" key="2">
    <source>
        <dbReference type="PROSITE" id="PS50053"/>
    </source>
</evidence>
<dbReference type="PANTHER" id="PTHR13609">
    <property type="entry name" value="UBIQUITIN DOMAIN CONTAINING 1 PROTEIN-RELATED"/>
    <property type="match status" value="1"/>
</dbReference>
<reference evidence="4" key="3">
    <citation type="submission" date="2025-08" db="UniProtKB">
        <authorList>
            <consortium name="RefSeq"/>
        </authorList>
    </citation>
    <scope>IDENTIFICATION</scope>
    <source>
        <strain evidence="4">CBS 342.82</strain>
    </source>
</reference>
<dbReference type="InterPro" id="IPR000626">
    <property type="entry name" value="Ubiquitin-like_dom"/>
</dbReference>
<dbReference type="InterPro" id="IPR038169">
    <property type="entry name" value="DC-UbP/UBTD2_N_sf"/>
</dbReference>
<gene>
    <name evidence="4" type="ORF">K489DRAFT_376950</name>
</gene>
<dbReference type="Gene3D" id="1.20.225.20">
    <property type="entry name" value="Ub domain-containing protein, DC-UbP/UBTD2, N-terminal domain"/>
    <property type="match status" value="1"/>
</dbReference>
<dbReference type="Proteomes" id="UP000504637">
    <property type="component" value="Unplaced"/>
</dbReference>
<dbReference type="InterPro" id="IPR029071">
    <property type="entry name" value="Ubiquitin-like_domsf"/>
</dbReference>
<feature type="compositionally biased region" description="Acidic residues" evidence="1">
    <location>
        <begin position="199"/>
        <end position="208"/>
    </location>
</feature>
<evidence type="ECO:0000313" key="4">
    <source>
        <dbReference type="RefSeq" id="XP_033463564.1"/>
    </source>
</evidence>
<dbReference type="OrthoDB" id="1640476at2759"/>
<dbReference type="InterPro" id="IPR032752">
    <property type="entry name" value="DC-UbP/UBTD2_N"/>
</dbReference>
<accession>A0A6J3MFA6</accession>
<reference evidence="4" key="1">
    <citation type="submission" date="2020-01" db="EMBL/GenBank/DDBJ databases">
        <authorList>
            <consortium name="DOE Joint Genome Institute"/>
            <person name="Haridas S."/>
            <person name="Albert R."/>
            <person name="Binder M."/>
            <person name="Bloem J."/>
            <person name="Labutti K."/>
            <person name="Salamov A."/>
            <person name="Andreopoulos B."/>
            <person name="Baker S.E."/>
            <person name="Barry K."/>
            <person name="Bills G."/>
            <person name="Bluhm B.H."/>
            <person name="Cannon C."/>
            <person name="Castanera R."/>
            <person name="Culley D.E."/>
            <person name="Daum C."/>
            <person name="Ezra D."/>
            <person name="Gonzalez J.B."/>
            <person name="Henrissat B."/>
            <person name="Kuo A."/>
            <person name="Liang C."/>
            <person name="Lipzen A."/>
            <person name="Lutzoni F."/>
            <person name="Magnuson J."/>
            <person name="Mondo S."/>
            <person name="Nolan M."/>
            <person name="Ohm R."/>
            <person name="Pangilinan J."/>
            <person name="Park H.-J."/>
            <person name="Ramirez L."/>
            <person name="Alfaro M."/>
            <person name="Sun H."/>
            <person name="Tritt A."/>
            <person name="Yoshinaga Y."/>
            <person name="Zwiers L.-H."/>
            <person name="Turgeon B.G."/>
            <person name="Goodwin S.B."/>
            <person name="Spatafora J.W."/>
            <person name="Crous P.W."/>
            <person name="Grigoriev I.V."/>
        </authorList>
    </citation>
    <scope>NUCLEOTIDE SEQUENCE</scope>
    <source>
        <strain evidence="4">CBS 342.82</strain>
    </source>
</reference>
<dbReference type="Pfam" id="PF16455">
    <property type="entry name" value="UBD"/>
    <property type="match status" value="1"/>
</dbReference>
<sequence>MGCCQSNNANRTSSSDVAAVPHPQSQNQGSYSYNPTTNAATSAHAVLSGLSASIPHSRPNARIRAPSPIARSPRNVSPQQPPWTRSHLERQRQIFFETRVAGRKEVWDVVRAAADALVRGQLAEAQALLDAGCVTCPTGRVAKGRAKSDRERGGVYDDRGRLYEVPEWVLRDPDDIVEDGKGTGLDGSHSEDRIFGTTGDDEGMDEEKEDGKEINDGSGMIGEDTEAGNDRLADGKQLRALPKIAAQGEKGKGRALDLGEMQRVRVRLSTGANDVEVNLGTLQRVAVLHRLLRARVLGDQAQVRVFYLGRVLDPSKTLLEQGWKAGDVLSALVRIEPQQQQQE</sequence>
<feature type="region of interest" description="Disordered" evidence="1">
    <location>
        <begin position="1"/>
        <end position="37"/>
    </location>
</feature>
<organism evidence="4">
    <name type="scientific">Dissoconium aciculare CBS 342.82</name>
    <dbReference type="NCBI Taxonomy" id="1314786"/>
    <lineage>
        <taxon>Eukaryota</taxon>
        <taxon>Fungi</taxon>
        <taxon>Dikarya</taxon>
        <taxon>Ascomycota</taxon>
        <taxon>Pezizomycotina</taxon>
        <taxon>Dothideomycetes</taxon>
        <taxon>Dothideomycetidae</taxon>
        <taxon>Mycosphaerellales</taxon>
        <taxon>Dissoconiaceae</taxon>
        <taxon>Dissoconium</taxon>
    </lineage>
</organism>